<protein>
    <submittedName>
        <fullName evidence="2">Uncharacterized protein</fullName>
    </submittedName>
</protein>
<sequence>MTAVNHLDIVLISEVQSPAEEKMEEITLAVGRFLSSLFSTTCESIRNDPLAASTPEDLTQVTDPASSPARQA</sequence>
<evidence type="ECO:0000313" key="3">
    <source>
        <dbReference type="Proteomes" id="UP001558613"/>
    </source>
</evidence>
<feature type="compositionally biased region" description="Polar residues" evidence="1">
    <location>
        <begin position="56"/>
        <end position="72"/>
    </location>
</feature>
<accession>A0ABR3MH53</accession>
<keyword evidence="3" id="KW-1185">Reference proteome</keyword>
<reference evidence="2 3" key="1">
    <citation type="submission" date="2023-09" db="EMBL/GenBank/DDBJ databases">
        <authorList>
            <person name="Wang M."/>
        </authorList>
    </citation>
    <scope>NUCLEOTIDE SEQUENCE [LARGE SCALE GENOMIC DNA]</scope>
    <source>
        <strain evidence="2">GT-2023</strain>
        <tissue evidence="2">Liver</tissue>
    </source>
</reference>
<evidence type="ECO:0000313" key="2">
    <source>
        <dbReference type="EMBL" id="KAL1264392.1"/>
    </source>
</evidence>
<dbReference type="EMBL" id="JAYMGO010000012">
    <property type="protein sequence ID" value="KAL1264392.1"/>
    <property type="molecule type" value="Genomic_DNA"/>
</dbReference>
<proteinExistence type="predicted"/>
<name>A0ABR3MH53_9TELE</name>
<dbReference type="Proteomes" id="UP001558613">
    <property type="component" value="Unassembled WGS sequence"/>
</dbReference>
<organism evidence="2 3">
    <name type="scientific">Cirrhinus molitorella</name>
    <name type="common">mud carp</name>
    <dbReference type="NCBI Taxonomy" id="172907"/>
    <lineage>
        <taxon>Eukaryota</taxon>
        <taxon>Metazoa</taxon>
        <taxon>Chordata</taxon>
        <taxon>Craniata</taxon>
        <taxon>Vertebrata</taxon>
        <taxon>Euteleostomi</taxon>
        <taxon>Actinopterygii</taxon>
        <taxon>Neopterygii</taxon>
        <taxon>Teleostei</taxon>
        <taxon>Ostariophysi</taxon>
        <taxon>Cypriniformes</taxon>
        <taxon>Cyprinidae</taxon>
        <taxon>Labeoninae</taxon>
        <taxon>Labeonini</taxon>
        <taxon>Cirrhinus</taxon>
    </lineage>
</organism>
<comment type="caution">
    <text evidence="2">The sequence shown here is derived from an EMBL/GenBank/DDBJ whole genome shotgun (WGS) entry which is preliminary data.</text>
</comment>
<feature type="region of interest" description="Disordered" evidence="1">
    <location>
        <begin position="48"/>
        <end position="72"/>
    </location>
</feature>
<evidence type="ECO:0000256" key="1">
    <source>
        <dbReference type="SAM" id="MobiDB-lite"/>
    </source>
</evidence>
<gene>
    <name evidence="2" type="ORF">QQF64_004747</name>
</gene>